<dbReference type="GO" id="GO:0000455">
    <property type="term" value="P:enzyme-directed rRNA pseudouridine synthesis"/>
    <property type="evidence" value="ECO:0007669"/>
    <property type="project" value="TreeGrafter"/>
</dbReference>
<dbReference type="InterPro" id="IPR006224">
    <property type="entry name" value="PsdUridine_synth_RluA-like_CS"/>
</dbReference>
<evidence type="ECO:0000313" key="8">
    <source>
        <dbReference type="Proteomes" id="UP000198584"/>
    </source>
</evidence>
<dbReference type="Proteomes" id="UP000198584">
    <property type="component" value="Unassembled WGS sequence"/>
</dbReference>
<dbReference type="InterPro" id="IPR006145">
    <property type="entry name" value="PsdUridine_synth_RsuA/RluA"/>
</dbReference>
<dbReference type="PANTHER" id="PTHR21600">
    <property type="entry name" value="MITOCHONDRIAL RNA PSEUDOURIDINE SYNTHASE"/>
    <property type="match status" value="1"/>
</dbReference>
<organism evidence="7 8">
    <name type="scientific">Thalassobacillus cyri</name>
    <dbReference type="NCBI Taxonomy" id="571932"/>
    <lineage>
        <taxon>Bacteria</taxon>
        <taxon>Bacillati</taxon>
        <taxon>Bacillota</taxon>
        <taxon>Bacilli</taxon>
        <taxon>Bacillales</taxon>
        <taxon>Bacillaceae</taxon>
        <taxon>Thalassobacillus</taxon>
    </lineage>
</organism>
<evidence type="ECO:0000256" key="5">
    <source>
        <dbReference type="RuleBase" id="RU362028"/>
    </source>
</evidence>
<gene>
    <name evidence="7" type="ORF">SAMN05421743_104242</name>
</gene>
<evidence type="ECO:0000256" key="4">
    <source>
        <dbReference type="PIRSR" id="PIRSR606225-1"/>
    </source>
</evidence>
<name>A0A1H4AY62_9BACI</name>
<dbReference type="GO" id="GO:0140098">
    <property type="term" value="F:catalytic activity, acting on RNA"/>
    <property type="evidence" value="ECO:0007669"/>
    <property type="project" value="UniProtKB-ARBA"/>
</dbReference>
<sequence>MEIVIPEKWQEETVESLLKHVWKTPKKLLHQWRMNKDATVNGELVPWSTLLKVQDRFQVRLFQREEFGVVPDKLDMQIVYEDDHLLVVNKPAGVDTHPNEAGQTGTLANGVAFYFQENGVETRVRHIHRLDRETSGAVLFAKHALAGAVLDRHLEQRNISRTYLAMVHGQIKQEQGIIDLPIGKDRHHPSRRRVSPGGQKAVTEYQVIRFDKKQHVSVVKLKLQTGRTHQIRVHMHHQGHPVVGDKLYGKKNDGYARQVLHAAKISFLHPITEERISASAASSDRLPEIFQQELIKIAKI</sequence>
<dbReference type="GO" id="GO:0003723">
    <property type="term" value="F:RNA binding"/>
    <property type="evidence" value="ECO:0007669"/>
    <property type="project" value="InterPro"/>
</dbReference>
<evidence type="ECO:0000256" key="2">
    <source>
        <dbReference type="ARBA" id="ARBA00010876"/>
    </source>
</evidence>
<dbReference type="AlphaFoldDB" id="A0A1H4AY62"/>
<dbReference type="InterPro" id="IPR020103">
    <property type="entry name" value="PsdUridine_synth_cat_dom_sf"/>
</dbReference>
<evidence type="ECO:0000313" key="7">
    <source>
        <dbReference type="EMBL" id="SEA40805.1"/>
    </source>
</evidence>
<evidence type="ECO:0000259" key="6">
    <source>
        <dbReference type="Pfam" id="PF00849"/>
    </source>
</evidence>
<dbReference type="EMBL" id="FNQR01000004">
    <property type="protein sequence ID" value="SEA40805.1"/>
    <property type="molecule type" value="Genomic_DNA"/>
</dbReference>
<feature type="active site" evidence="4">
    <location>
        <position position="131"/>
    </location>
</feature>
<dbReference type="FunFam" id="3.30.2350.10:FF:000005">
    <property type="entry name" value="Pseudouridine synthase"/>
    <property type="match status" value="1"/>
</dbReference>
<dbReference type="EC" id="5.4.99.-" evidence="5"/>
<dbReference type="GO" id="GO:0009982">
    <property type="term" value="F:pseudouridine synthase activity"/>
    <property type="evidence" value="ECO:0007669"/>
    <property type="project" value="InterPro"/>
</dbReference>
<evidence type="ECO:0000256" key="1">
    <source>
        <dbReference type="ARBA" id="ARBA00000073"/>
    </source>
</evidence>
<comment type="similarity">
    <text evidence="2 5">Belongs to the pseudouridine synthase RluA family.</text>
</comment>
<dbReference type="SUPFAM" id="SSF55120">
    <property type="entry name" value="Pseudouridine synthase"/>
    <property type="match status" value="1"/>
</dbReference>
<dbReference type="InterPro" id="IPR006225">
    <property type="entry name" value="PsdUridine_synth_RluC/D"/>
</dbReference>
<keyword evidence="3 5" id="KW-0413">Isomerase</keyword>
<dbReference type="STRING" id="571932.SAMN05421743_104242"/>
<dbReference type="CDD" id="cd02869">
    <property type="entry name" value="PseudoU_synth_RluA_like"/>
    <property type="match status" value="1"/>
</dbReference>
<dbReference type="InterPro" id="IPR050188">
    <property type="entry name" value="RluA_PseudoU_synthase"/>
</dbReference>
<reference evidence="7 8" key="1">
    <citation type="submission" date="2016-10" db="EMBL/GenBank/DDBJ databases">
        <authorList>
            <person name="de Groot N.N."/>
        </authorList>
    </citation>
    <scope>NUCLEOTIDE SEQUENCE [LARGE SCALE GENOMIC DNA]</scope>
    <source>
        <strain evidence="7 8">CCM7597</strain>
    </source>
</reference>
<proteinExistence type="inferred from homology"/>
<accession>A0A1H4AY62</accession>
<evidence type="ECO:0000256" key="3">
    <source>
        <dbReference type="ARBA" id="ARBA00023235"/>
    </source>
</evidence>
<protein>
    <recommendedName>
        <fullName evidence="5">Pseudouridine synthase</fullName>
        <ecNumber evidence="5">5.4.99.-</ecNumber>
    </recommendedName>
</protein>
<keyword evidence="8" id="KW-1185">Reference proteome</keyword>
<comment type="function">
    <text evidence="5">Responsible for synthesis of pseudouridine from uracil.</text>
</comment>
<dbReference type="PANTHER" id="PTHR21600:SF71">
    <property type="entry name" value="PSEUDOURIDINE SYNTHASE"/>
    <property type="match status" value="1"/>
</dbReference>
<dbReference type="PROSITE" id="PS01129">
    <property type="entry name" value="PSI_RLU"/>
    <property type="match status" value="1"/>
</dbReference>
<comment type="catalytic activity">
    <reaction evidence="1 5">
        <text>a uridine in RNA = a pseudouridine in RNA</text>
        <dbReference type="Rhea" id="RHEA:48348"/>
        <dbReference type="Rhea" id="RHEA-COMP:12068"/>
        <dbReference type="Rhea" id="RHEA-COMP:12069"/>
        <dbReference type="ChEBI" id="CHEBI:65314"/>
        <dbReference type="ChEBI" id="CHEBI:65315"/>
    </reaction>
</comment>
<feature type="domain" description="Pseudouridine synthase RsuA/RluA-like" evidence="6">
    <location>
        <begin position="84"/>
        <end position="237"/>
    </location>
</feature>
<dbReference type="NCBIfam" id="TIGR00005">
    <property type="entry name" value="rluA_subfam"/>
    <property type="match status" value="1"/>
</dbReference>
<dbReference type="Pfam" id="PF00849">
    <property type="entry name" value="PseudoU_synth_2"/>
    <property type="match status" value="1"/>
</dbReference>
<dbReference type="Gene3D" id="3.30.2350.10">
    <property type="entry name" value="Pseudouridine synthase"/>
    <property type="match status" value="1"/>
</dbReference>